<gene>
    <name evidence="6" type="ORF">EJ063_05315</name>
</gene>
<dbReference type="AlphaFoldDB" id="A0A3S0N890"/>
<dbReference type="EMBL" id="RXZH01000001">
    <property type="protein sequence ID" value="RTZ18206.1"/>
    <property type="molecule type" value="Genomic_DNA"/>
</dbReference>
<name>A0A3S0N890_9VIBR</name>
<dbReference type="Proteomes" id="UP000268973">
    <property type="component" value="Unassembled WGS sequence"/>
</dbReference>
<keyword evidence="7" id="KW-1185">Reference proteome</keyword>
<protein>
    <submittedName>
        <fullName evidence="6">Spermidine/putrescine ABC transporter substrate-binding protein</fullName>
    </submittedName>
</protein>
<evidence type="ECO:0000256" key="1">
    <source>
        <dbReference type="ARBA" id="ARBA00004418"/>
    </source>
</evidence>
<keyword evidence="4" id="KW-0574">Periplasm</keyword>
<evidence type="ECO:0000313" key="7">
    <source>
        <dbReference type="Proteomes" id="UP000268973"/>
    </source>
</evidence>
<organism evidence="6 7">
    <name type="scientific">Vibrio aquaticus</name>
    <dbReference type="NCBI Taxonomy" id="2496559"/>
    <lineage>
        <taxon>Bacteria</taxon>
        <taxon>Pseudomonadati</taxon>
        <taxon>Pseudomonadota</taxon>
        <taxon>Gammaproteobacteria</taxon>
        <taxon>Vibrionales</taxon>
        <taxon>Vibrionaceae</taxon>
        <taxon>Vibrio</taxon>
    </lineage>
</organism>
<dbReference type="PANTHER" id="PTHR30222">
    <property type="entry name" value="SPERMIDINE/PUTRESCINE-BINDING PERIPLASMIC PROTEIN"/>
    <property type="match status" value="1"/>
</dbReference>
<dbReference type="OrthoDB" id="9769319at2"/>
<dbReference type="RefSeq" id="WP_126572952.1">
    <property type="nucleotide sequence ID" value="NZ_RXZH01000001.1"/>
</dbReference>
<accession>A0A3S0N890</accession>
<dbReference type="InterPro" id="IPR001188">
    <property type="entry name" value="Sperm_putr-bd"/>
</dbReference>
<comment type="subcellular location">
    <subcellularLocation>
        <location evidence="1">Periplasm</location>
    </subcellularLocation>
</comment>
<dbReference type="GO" id="GO:0015846">
    <property type="term" value="P:polyamine transport"/>
    <property type="evidence" value="ECO:0007669"/>
    <property type="project" value="InterPro"/>
</dbReference>
<feature type="chain" id="PRO_5018521746" evidence="5">
    <location>
        <begin position="24"/>
        <end position="358"/>
    </location>
</feature>
<evidence type="ECO:0000256" key="4">
    <source>
        <dbReference type="ARBA" id="ARBA00022764"/>
    </source>
</evidence>
<dbReference type="PANTHER" id="PTHR30222:SF12">
    <property type="entry name" value="NORSPERMIDINE SENSOR"/>
    <property type="match status" value="1"/>
</dbReference>
<dbReference type="GO" id="GO:0042597">
    <property type="term" value="C:periplasmic space"/>
    <property type="evidence" value="ECO:0007669"/>
    <property type="project" value="UniProtKB-SubCell"/>
</dbReference>
<sequence length="358" mass="41429">MLFLKKIAWVFVLYILSVSHSYANNTTLTIFNWAHYLSDDVVHQWQNETGVPIEQAFYDDDVERDRIINRRSHRILDIAILDEISSHNFLENGKVLDLTKYDIPNRKYIPELWQDQCGDAGIPYFWGTLGLVYRKDLFPTPPNSWWEILSPKPEHRKHIIFMSDYTDMFMPSLFTMGVALSSTDANLLKAVYHQLEQLIPDVLAFDYVLSYAESNPHDLKNIHLAMAYSGDEEVLNSLDAEYEWGFVTPSEGTIVWVDCLAVFSQSQHIDDAIKFIDYLTRPEISAQNARDVGNSTANDEALRINQVREGGNDMLTVTGQLPHNPHYYNEIRRVSMTLKHRIASSIIKQHEQHNHENK</sequence>
<dbReference type="SUPFAM" id="SSF53850">
    <property type="entry name" value="Periplasmic binding protein-like II"/>
    <property type="match status" value="1"/>
</dbReference>
<dbReference type="GO" id="GO:0019808">
    <property type="term" value="F:polyamine binding"/>
    <property type="evidence" value="ECO:0007669"/>
    <property type="project" value="InterPro"/>
</dbReference>
<evidence type="ECO:0000256" key="3">
    <source>
        <dbReference type="ARBA" id="ARBA00022729"/>
    </source>
</evidence>
<dbReference type="Pfam" id="PF13416">
    <property type="entry name" value="SBP_bac_8"/>
    <property type="match status" value="1"/>
</dbReference>
<comment type="caution">
    <text evidence="6">The sequence shown here is derived from an EMBL/GenBank/DDBJ whole genome shotgun (WGS) entry which is preliminary data.</text>
</comment>
<keyword evidence="3 5" id="KW-0732">Signal</keyword>
<feature type="signal peptide" evidence="5">
    <location>
        <begin position="1"/>
        <end position="23"/>
    </location>
</feature>
<evidence type="ECO:0000313" key="6">
    <source>
        <dbReference type="EMBL" id="RTZ18206.1"/>
    </source>
</evidence>
<dbReference type="PRINTS" id="PR00909">
    <property type="entry name" value="SPERMDNBNDNG"/>
</dbReference>
<proteinExistence type="predicted"/>
<dbReference type="CDD" id="cd13590">
    <property type="entry name" value="PBP2_PotD_PotF_like"/>
    <property type="match status" value="1"/>
</dbReference>
<dbReference type="InterPro" id="IPR006059">
    <property type="entry name" value="SBP"/>
</dbReference>
<dbReference type="Gene3D" id="3.40.190.10">
    <property type="entry name" value="Periplasmic binding protein-like II"/>
    <property type="match status" value="2"/>
</dbReference>
<reference evidence="6 7" key="1">
    <citation type="submission" date="2018-12" db="EMBL/GenBank/DDBJ databases">
        <title>Vibrio sp. isolated from China Sea.</title>
        <authorList>
            <person name="Li Y."/>
        </authorList>
    </citation>
    <scope>NUCLEOTIDE SEQUENCE [LARGE SCALE GENOMIC DNA]</scope>
    <source>
        <strain evidence="6 7">BEI207</strain>
    </source>
</reference>
<evidence type="ECO:0000256" key="2">
    <source>
        <dbReference type="ARBA" id="ARBA00022448"/>
    </source>
</evidence>
<keyword evidence="2" id="KW-0813">Transport</keyword>
<evidence type="ECO:0000256" key="5">
    <source>
        <dbReference type="SAM" id="SignalP"/>
    </source>
</evidence>